<accession>A0A2T5GFP2</accession>
<feature type="transmembrane region" description="Helical" evidence="7">
    <location>
        <begin position="311"/>
        <end position="333"/>
    </location>
</feature>
<feature type="transmembrane region" description="Helical" evidence="7">
    <location>
        <begin position="175"/>
        <end position="191"/>
    </location>
</feature>
<dbReference type="GO" id="GO:0003954">
    <property type="term" value="F:NADH dehydrogenase activity"/>
    <property type="evidence" value="ECO:0007669"/>
    <property type="project" value="TreeGrafter"/>
</dbReference>
<evidence type="ECO:0000313" key="10">
    <source>
        <dbReference type="Proteomes" id="UP000244180"/>
    </source>
</evidence>
<dbReference type="InterPro" id="IPR001750">
    <property type="entry name" value="ND/Mrp_TM"/>
</dbReference>
<comment type="caution">
    <text evidence="9">The sequence shown here is derived from an EMBL/GenBank/DDBJ whole genome shotgun (WGS) entry which is preliminary data.</text>
</comment>
<protein>
    <submittedName>
        <fullName evidence="9">NADH-ubiquinone oxidoreductase chain M</fullName>
    </submittedName>
</protein>
<keyword evidence="3 6" id="KW-0812">Transmembrane</keyword>
<dbReference type="NCBIfam" id="TIGR01972">
    <property type="entry name" value="NDH_I_M"/>
    <property type="match status" value="1"/>
</dbReference>
<feature type="transmembrane region" description="Helical" evidence="7">
    <location>
        <begin position="398"/>
        <end position="416"/>
    </location>
</feature>
<proteinExistence type="inferred from homology"/>
<evidence type="ECO:0000256" key="1">
    <source>
        <dbReference type="ARBA" id="ARBA00004651"/>
    </source>
</evidence>
<keyword evidence="4 7" id="KW-1133">Transmembrane helix</keyword>
<feature type="transmembrane region" description="Helical" evidence="7">
    <location>
        <begin position="436"/>
        <end position="454"/>
    </location>
</feature>
<dbReference type="GO" id="GO:0015990">
    <property type="term" value="P:electron transport coupled proton transport"/>
    <property type="evidence" value="ECO:0007669"/>
    <property type="project" value="TreeGrafter"/>
</dbReference>
<dbReference type="AlphaFoldDB" id="A0A2T5GFP2"/>
<feature type="transmembrane region" description="Helical" evidence="7">
    <location>
        <begin position="474"/>
        <end position="495"/>
    </location>
</feature>
<dbReference type="GO" id="GO:0008137">
    <property type="term" value="F:NADH dehydrogenase (ubiquinone) activity"/>
    <property type="evidence" value="ECO:0007669"/>
    <property type="project" value="InterPro"/>
</dbReference>
<sequence length="552" mass="58788">MPAATPAEGKRAPGAARRLAPNRFRILCPNRTKAVLFHKRMKGGEKMPSSFPVLGLIVALPLAFLIVLAAVPARSVGAIRTLGLLGSAAPAGLAFYALTRFDLTGGGWQFREGARWFTLWMPSFDVASHGWQLVPLPIDGTLAVDGLSLPLLFMATFVGFMAALASWTVTHRPKAYWMFVLLLNAGMNGAFAATNLLLFFVFFELTLVALFFLVGIWGGEARERAAYQLLLYNGLGSLIMLAVFLLLFHLTGSFDVSTVAERLGERALPGWLVTGTFLALVVAFGIKLPIVPFHTWVLNVHPVASAPMSMILSGVLLKIGGYGLIRFGVGFFPEEVRRWAPLLAVFGLINLLYGAFLALQEGELKRLIAYSSISHMGLVLFGLAAANEEGLSGAVFQMVSHGFISALLFLVAGVIAERTGTARLAELGGLWQPMPLASGVLLVGALASLGLPAFSGFVAELLTYLGLFKSGQGVIAVLGAFGLVLSAAYLLRGALTAGWGPVPERAKALTDARPVEIVPMLLLVAAILWIGVYPFVLGEAMKASIGALVARL</sequence>
<evidence type="ECO:0000256" key="2">
    <source>
        <dbReference type="ARBA" id="ARBA00009025"/>
    </source>
</evidence>
<comment type="subcellular location">
    <subcellularLocation>
        <location evidence="1">Cell membrane</location>
        <topology evidence="1">Multi-pass membrane protein</topology>
    </subcellularLocation>
    <subcellularLocation>
        <location evidence="6">Membrane</location>
        <topology evidence="6">Multi-pass membrane protein</topology>
    </subcellularLocation>
</comment>
<dbReference type="InterPro" id="IPR003918">
    <property type="entry name" value="NADH_UbQ_OxRdtase"/>
</dbReference>
<evidence type="ECO:0000256" key="5">
    <source>
        <dbReference type="ARBA" id="ARBA00023136"/>
    </source>
</evidence>
<dbReference type="InterPro" id="IPR010227">
    <property type="entry name" value="NADH_Q_OxRdtase_chainM/4"/>
</dbReference>
<dbReference type="PANTHER" id="PTHR43507:SF1">
    <property type="entry name" value="NADH-UBIQUINONE OXIDOREDUCTASE CHAIN 4"/>
    <property type="match status" value="1"/>
</dbReference>
<gene>
    <name evidence="9" type="ORF">HSCHL_1947</name>
</gene>
<dbReference type="PRINTS" id="PR01437">
    <property type="entry name" value="NUOXDRDTASE4"/>
</dbReference>
<feature type="transmembrane region" description="Helical" evidence="7">
    <location>
        <begin position="367"/>
        <end position="386"/>
    </location>
</feature>
<feature type="transmembrane region" description="Helical" evidence="7">
    <location>
        <begin position="270"/>
        <end position="290"/>
    </location>
</feature>
<keyword evidence="9" id="KW-0830">Ubiquinone</keyword>
<feature type="transmembrane region" description="Helical" evidence="7">
    <location>
        <begin position="515"/>
        <end position="536"/>
    </location>
</feature>
<evidence type="ECO:0000256" key="3">
    <source>
        <dbReference type="ARBA" id="ARBA00022692"/>
    </source>
</evidence>
<feature type="domain" description="NADH:quinone oxidoreductase/Mrp antiporter transmembrane" evidence="8">
    <location>
        <begin position="193"/>
        <end position="486"/>
    </location>
</feature>
<dbReference type="EMBL" id="PEBV01000001">
    <property type="protein sequence ID" value="PTQ55004.1"/>
    <property type="molecule type" value="Genomic_DNA"/>
</dbReference>
<evidence type="ECO:0000256" key="6">
    <source>
        <dbReference type="RuleBase" id="RU000320"/>
    </source>
</evidence>
<comment type="similarity">
    <text evidence="2">Belongs to the complex I subunit 4 family.</text>
</comment>
<evidence type="ECO:0000259" key="8">
    <source>
        <dbReference type="Pfam" id="PF00361"/>
    </source>
</evidence>
<feature type="transmembrane region" description="Helical" evidence="7">
    <location>
        <begin position="197"/>
        <end position="217"/>
    </location>
</feature>
<feature type="transmembrane region" description="Helical" evidence="7">
    <location>
        <begin position="78"/>
        <end position="98"/>
    </location>
</feature>
<evidence type="ECO:0000256" key="7">
    <source>
        <dbReference type="SAM" id="Phobius"/>
    </source>
</evidence>
<feature type="transmembrane region" description="Helical" evidence="7">
    <location>
        <begin position="51"/>
        <end position="71"/>
    </location>
</feature>
<feature type="transmembrane region" description="Helical" evidence="7">
    <location>
        <begin position="229"/>
        <end position="250"/>
    </location>
</feature>
<dbReference type="GO" id="GO:0048039">
    <property type="term" value="F:ubiquinone binding"/>
    <property type="evidence" value="ECO:0007669"/>
    <property type="project" value="TreeGrafter"/>
</dbReference>
<feature type="transmembrane region" description="Helical" evidence="7">
    <location>
        <begin position="147"/>
        <end position="168"/>
    </location>
</feature>
<dbReference type="GO" id="GO:0005886">
    <property type="term" value="C:plasma membrane"/>
    <property type="evidence" value="ECO:0007669"/>
    <property type="project" value="UniProtKB-SubCell"/>
</dbReference>
<feature type="transmembrane region" description="Helical" evidence="7">
    <location>
        <begin position="339"/>
        <end position="360"/>
    </location>
</feature>
<dbReference type="Pfam" id="PF00361">
    <property type="entry name" value="Proton_antipo_M"/>
    <property type="match status" value="1"/>
</dbReference>
<dbReference type="PANTHER" id="PTHR43507">
    <property type="entry name" value="NADH-UBIQUINONE OXIDOREDUCTASE CHAIN 4"/>
    <property type="match status" value="1"/>
</dbReference>
<evidence type="ECO:0000313" key="9">
    <source>
        <dbReference type="EMBL" id="PTQ55004.1"/>
    </source>
</evidence>
<name>A0A2T5GFP2_HYDSH</name>
<reference evidence="9 10" key="1">
    <citation type="submission" date="2017-08" db="EMBL/GenBank/DDBJ databases">
        <title>Burning lignite coal seam in the remote Altai Mountains harbors a hydrogen-driven thermophilic microbial community.</title>
        <authorList>
            <person name="Kadnikov V.V."/>
            <person name="Mardanov A.V."/>
            <person name="Ivasenko D."/>
            <person name="Beletsky A.V."/>
            <person name="Karnachuk O.V."/>
            <person name="Ravin N.V."/>
        </authorList>
    </citation>
    <scope>NUCLEOTIDE SEQUENCE [LARGE SCALE GENOMIC DNA]</scope>
    <source>
        <strain evidence="9">AL33</strain>
    </source>
</reference>
<evidence type="ECO:0000256" key="4">
    <source>
        <dbReference type="ARBA" id="ARBA00022989"/>
    </source>
</evidence>
<dbReference type="GO" id="GO:0042773">
    <property type="term" value="P:ATP synthesis coupled electron transport"/>
    <property type="evidence" value="ECO:0007669"/>
    <property type="project" value="InterPro"/>
</dbReference>
<dbReference type="Proteomes" id="UP000244180">
    <property type="component" value="Unassembled WGS sequence"/>
</dbReference>
<organism evidence="9 10">
    <name type="scientific">Hydrogenibacillus schlegelii</name>
    <name type="common">Bacillus schlegelii</name>
    <dbReference type="NCBI Taxonomy" id="1484"/>
    <lineage>
        <taxon>Bacteria</taxon>
        <taxon>Bacillati</taxon>
        <taxon>Bacillota</taxon>
        <taxon>Bacilli</taxon>
        <taxon>Bacillales</taxon>
        <taxon>Bacillales Family X. Incertae Sedis</taxon>
        <taxon>Hydrogenibacillus</taxon>
    </lineage>
</organism>
<keyword evidence="5 7" id="KW-0472">Membrane</keyword>